<evidence type="ECO:0000313" key="4">
    <source>
        <dbReference type="EMBL" id="RVT90868.1"/>
    </source>
</evidence>
<evidence type="ECO:0000256" key="2">
    <source>
        <dbReference type="PROSITE-ProRule" id="PRU00169"/>
    </source>
</evidence>
<accession>A0A437LZK8</accession>
<name>A0A437LZK8_9SPHN</name>
<dbReference type="InterPro" id="IPR050595">
    <property type="entry name" value="Bact_response_regulator"/>
</dbReference>
<sequence>MMYGGYDFARTADGLVPVRASMGLIGTGASVGGVPSARETSVLDDLTFDSRMLFVEDDEHIADVIGIMLEDLGFDLTHAPSGEEALSILDRDKHGFDIIMTDIVMGGISGVSLAKKIRSMHPRLPIILASGYSDEIIGGYSGGFELIRKPFSRRELIACLARHLKADGAA</sequence>
<dbReference type="InterPro" id="IPR001789">
    <property type="entry name" value="Sig_transdc_resp-reg_receiver"/>
</dbReference>
<dbReference type="Gene3D" id="3.40.50.2300">
    <property type="match status" value="1"/>
</dbReference>
<keyword evidence="5" id="KW-1185">Reference proteome</keyword>
<reference evidence="4 5" key="1">
    <citation type="submission" date="2019-01" db="EMBL/GenBank/DDBJ databases">
        <authorList>
            <person name="Chen W.-M."/>
        </authorList>
    </citation>
    <scope>NUCLEOTIDE SEQUENCE [LARGE SCALE GENOMIC DNA]</scope>
    <source>
        <strain evidence="4 5">CCP-7</strain>
    </source>
</reference>
<dbReference type="OrthoDB" id="9796100at2"/>
<dbReference type="PROSITE" id="PS50110">
    <property type="entry name" value="RESPONSE_REGULATORY"/>
    <property type="match status" value="1"/>
</dbReference>
<evidence type="ECO:0000313" key="5">
    <source>
        <dbReference type="Proteomes" id="UP000282971"/>
    </source>
</evidence>
<dbReference type="PANTHER" id="PTHR44591">
    <property type="entry name" value="STRESS RESPONSE REGULATOR PROTEIN 1"/>
    <property type="match status" value="1"/>
</dbReference>
<dbReference type="Proteomes" id="UP000282971">
    <property type="component" value="Unassembled WGS sequence"/>
</dbReference>
<proteinExistence type="predicted"/>
<feature type="domain" description="Response regulatory" evidence="3">
    <location>
        <begin position="51"/>
        <end position="164"/>
    </location>
</feature>
<organism evidence="4 5">
    <name type="scientific">Sphingomonas crocodyli</name>
    <dbReference type="NCBI Taxonomy" id="1979270"/>
    <lineage>
        <taxon>Bacteria</taxon>
        <taxon>Pseudomonadati</taxon>
        <taxon>Pseudomonadota</taxon>
        <taxon>Alphaproteobacteria</taxon>
        <taxon>Sphingomonadales</taxon>
        <taxon>Sphingomonadaceae</taxon>
        <taxon>Sphingomonas</taxon>
    </lineage>
</organism>
<gene>
    <name evidence="4" type="ORF">EOD43_15105</name>
</gene>
<dbReference type="InterPro" id="IPR011006">
    <property type="entry name" value="CheY-like_superfamily"/>
</dbReference>
<dbReference type="SUPFAM" id="SSF52172">
    <property type="entry name" value="CheY-like"/>
    <property type="match status" value="1"/>
</dbReference>
<evidence type="ECO:0000259" key="3">
    <source>
        <dbReference type="PROSITE" id="PS50110"/>
    </source>
</evidence>
<dbReference type="SMART" id="SM00448">
    <property type="entry name" value="REC"/>
    <property type="match status" value="1"/>
</dbReference>
<feature type="modified residue" description="4-aspartylphosphate" evidence="2">
    <location>
        <position position="102"/>
    </location>
</feature>
<protein>
    <submittedName>
        <fullName evidence="4">Response regulator</fullName>
    </submittedName>
</protein>
<evidence type="ECO:0000256" key="1">
    <source>
        <dbReference type="ARBA" id="ARBA00022553"/>
    </source>
</evidence>
<dbReference type="GO" id="GO:0000160">
    <property type="term" value="P:phosphorelay signal transduction system"/>
    <property type="evidence" value="ECO:0007669"/>
    <property type="project" value="InterPro"/>
</dbReference>
<comment type="caution">
    <text evidence="4">The sequence shown here is derived from an EMBL/GenBank/DDBJ whole genome shotgun (WGS) entry which is preliminary data.</text>
</comment>
<dbReference type="Pfam" id="PF00072">
    <property type="entry name" value="Response_reg"/>
    <property type="match status" value="1"/>
</dbReference>
<dbReference type="RefSeq" id="WP_127744883.1">
    <property type="nucleotide sequence ID" value="NZ_SACN01000002.1"/>
</dbReference>
<dbReference type="EMBL" id="SACN01000002">
    <property type="protein sequence ID" value="RVT90868.1"/>
    <property type="molecule type" value="Genomic_DNA"/>
</dbReference>
<dbReference type="PANTHER" id="PTHR44591:SF21">
    <property type="entry name" value="TWO-COMPONENT RESPONSE REGULATOR"/>
    <property type="match status" value="1"/>
</dbReference>
<keyword evidence="1 2" id="KW-0597">Phosphoprotein</keyword>
<dbReference type="AlphaFoldDB" id="A0A437LZK8"/>